<evidence type="ECO:0000313" key="6">
    <source>
        <dbReference type="Proteomes" id="UP001596002"/>
    </source>
</evidence>
<dbReference type="InterPro" id="IPR024046">
    <property type="entry name" value="Flagellar_assmbl_FliW_dom_sf"/>
</dbReference>
<dbReference type="Proteomes" id="UP001596002">
    <property type="component" value="Unassembled WGS sequence"/>
</dbReference>
<keyword evidence="1 4" id="KW-0963">Cytoplasm</keyword>
<reference evidence="6" key="1">
    <citation type="journal article" date="2019" name="Int. J. Syst. Evol. Microbiol.">
        <title>The Global Catalogue of Microorganisms (GCM) 10K type strain sequencing project: providing services to taxonomists for standard genome sequencing and annotation.</title>
        <authorList>
            <consortium name="The Broad Institute Genomics Platform"/>
            <consortium name="The Broad Institute Genome Sequencing Center for Infectious Disease"/>
            <person name="Wu L."/>
            <person name="Ma J."/>
        </authorList>
    </citation>
    <scope>NUCLEOTIDE SEQUENCE [LARGE SCALE GENOMIC DNA]</scope>
    <source>
        <strain evidence="6">WYCCWR 12678</strain>
    </source>
</reference>
<keyword evidence="3 4" id="KW-0810">Translation regulation</keyword>
<evidence type="ECO:0000256" key="1">
    <source>
        <dbReference type="ARBA" id="ARBA00022490"/>
    </source>
</evidence>
<dbReference type="HAMAP" id="MF_01185">
    <property type="entry name" value="FliW"/>
    <property type="match status" value="1"/>
</dbReference>
<sequence length="127" mass="14408">MEFRVVLPNGLPGLESMVECTLSKVDEEGPFYILRENKRDISIVLTDPRGLIEDYHIELPKKELEDIELDVEDDAIVLLVTIIGDTPNDFKVNLMAPVIINHQKGLGKQIVLADVDYPTRYPLFQTT</sequence>
<evidence type="ECO:0000313" key="5">
    <source>
        <dbReference type="EMBL" id="MFC4768252.1"/>
    </source>
</evidence>
<evidence type="ECO:0000256" key="2">
    <source>
        <dbReference type="ARBA" id="ARBA00022795"/>
    </source>
</evidence>
<comment type="subcellular location">
    <subcellularLocation>
        <location evidence="4">Cytoplasm</location>
    </subcellularLocation>
</comment>
<dbReference type="InterPro" id="IPR003775">
    <property type="entry name" value="Flagellar_assembly_factor_FliW"/>
</dbReference>
<proteinExistence type="inferred from homology"/>
<keyword evidence="6" id="KW-1185">Reference proteome</keyword>
<comment type="function">
    <text evidence="4">Acts as an anti-CsrA protein, binds CsrA and prevents it from repressing translation of its target genes, one of which is flagellin. Binds to flagellin and participates in the assembly of the flagellum.</text>
</comment>
<comment type="caution">
    <text evidence="5">The sequence shown here is derived from an EMBL/GenBank/DDBJ whole genome shotgun (WGS) entry which is preliminary data.</text>
</comment>
<evidence type="ECO:0000256" key="4">
    <source>
        <dbReference type="HAMAP-Rule" id="MF_01185"/>
    </source>
</evidence>
<keyword evidence="2 4" id="KW-1005">Bacterial flagellum biogenesis</keyword>
<keyword evidence="4" id="KW-0143">Chaperone</keyword>
<evidence type="ECO:0000256" key="3">
    <source>
        <dbReference type="ARBA" id="ARBA00022845"/>
    </source>
</evidence>
<dbReference type="RefSeq" id="WP_380026206.1">
    <property type="nucleotide sequence ID" value="NZ_JBHSHC010000098.1"/>
</dbReference>
<dbReference type="Pfam" id="PF02623">
    <property type="entry name" value="FliW"/>
    <property type="match status" value="1"/>
</dbReference>
<name>A0ABV9Q6F8_9BACL</name>
<comment type="subunit">
    <text evidence="4">Interacts with translational regulator CsrA and flagellin(s).</text>
</comment>
<comment type="similarity">
    <text evidence="4">Belongs to the FliW family.</text>
</comment>
<keyword evidence="5" id="KW-0282">Flagellum</keyword>
<keyword evidence="5" id="KW-0969">Cilium</keyword>
<gene>
    <name evidence="4 5" type="primary">fliW</name>
    <name evidence="5" type="ORF">ACFO8Q_12935</name>
</gene>
<dbReference type="EMBL" id="JBHSHC010000098">
    <property type="protein sequence ID" value="MFC4768252.1"/>
    <property type="molecule type" value="Genomic_DNA"/>
</dbReference>
<accession>A0ABV9Q6F8</accession>
<dbReference type="Gene3D" id="2.30.290.10">
    <property type="entry name" value="BH3618-like"/>
    <property type="match status" value="1"/>
</dbReference>
<protein>
    <recommendedName>
        <fullName evidence="4">Flagellar assembly factor FliW</fullName>
    </recommendedName>
</protein>
<dbReference type="PANTHER" id="PTHR39190">
    <property type="entry name" value="FLAGELLAR ASSEMBLY FACTOR FLIW"/>
    <property type="match status" value="1"/>
</dbReference>
<dbReference type="SUPFAM" id="SSF141457">
    <property type="entry name" value="BH3618-like"/>
    <property type="match status" value="1"/>
</dbReference>
<keyword evidence="5" id="KW-0966">Cell projection</keyword>
<dbReference type="PANTHER" id="PTHR39190:SF1">
    <property type="entry name" value="FLAGELLAR ASSEMBLY FACTOR FLIW"/>
    <property type="match status" value="1"/>
</dbReference>
<organism evidence="5 6">
    <name type="scientific">Effusibacillus consociatus</name>
    <dbReference type="NCBI Taxonomy" id="1117041"/>
    <lineage>
        <taxon>Bacteria</taxon>
        <taxon>Bacillati</taxon>
        <taxon>Bacillota</taxon>
        <taxon>Bacilli</taxon>
        <taxon>Bacillales</taxon>
        <taxon>Alicyclobacillaceae</taxon>
        <taxon>Effusibacillus</taxon>
    </lineage>
</organism>